<evidence type="ECO:0000313" key="6">
    <source>
        <dbReference type="Proteomes" id="UP000029999"/>
    </source>
</evidence>
<comment type="caution">
    <text evidence="5">The sequence shown here is derived from an EMBL/GenBank/DDBJ whole genome shotgun (WGS) entry which is preliminary data.</text>
</comment>
<dbReference type="RefSeq" id="WP_036312769.1">
    <property type="nucleotide sequence ID" value="NZ_JRQD01000002.1"/>
</dbReference>
<dbReference type="Pfam" id="PF12833">
    <property type="entry name" value="HTH_18"/>
    <property type="match status" value="1"/>
</dbReference>
<evidence type="ECO:0000259" key="4">
    <source>
        <dbReference type="PROSITE" id="PS01124"/>
    </source>
</evidence>
<dbReference type="STRING" id="392484.LP43_1080"/>
<dbReference type="Gene3D" id="1.10.10.60">
    <property type="entry name" value="Homeodomain-like"/>
    <property type="match status" value="1"/>
</dbReference>
<dbReference type="InterPro" id="IPR009057">
    <property type="entry name" value="Homeodomain-like_sf"/>
</dbReference>
<dbReference type="GO" id="GO:0003700">
    <property type="term" value="F:DNA-binding transcription factor activity"/>
    <property type="evidence" value="ECO:0007669"/>
    <property type="project" value="InterPro"/>
</dbReference>
<accession>A0A0A0BK37</accession>
<dbReference type="PROSITE" id="PS01124">
    <property type="entry name" value="HTH_ARAC_FAMILY_2"/>
    <property type="match status" value="1"/>
</dbReference>
<feature type="domain" description="HTH araC/xylS-type" evidence="4">
    <location>
        <begin position="226"/>
        <end position="331"/>
    </location>
</feature>
<dbReference type="EMBL" id="JRQD01000002">
    <property type="protein sequence ID" value="KGM07469.1"/>
    <property type="molecule type" value="Genomic_DNA"/>
</dbReference>
<dbReference type="SUPFAM" id="SSF46689">
    <property type="entry name" value="Homeodomain-like"/>
    <property type="match status" value="1"/>
</dbReference>
<keyword evidence="2" id="KW-0238">DNA-binding</keyword>
<sequence length="335" mass="38361">MKDEKLWFDHPQDSVEITTVRQRTEDVLEQAITLPFWSQDYTQLDKGRFSGMITSVASKGVQLFREAMNRSVDELASAPQNSYVIGLPTIIEGKSLWRGGQLSKNTLITLDKNAELLFRTAHSSEITAAVISEQRLEDYAANVEQIDIYDLMKKVNPVEVIPHAVKSRLLSALFIGTEHLSKNLNDSMDHHQVWRHVEDSVLDSCLQALMAASENHNRHNEHRVHRHIVNCVRDITLSRHCEALTIGDLCTTLRVSRRTLNHAFKQVLGITPVAYMRNVRLHRIRAELKFSPKQVTSIANVATRWGFWHMSLFSRYYRELFGESSSMTLELARGQ</sequence>
<dbReference type="PANTHER" id="PTHR46796:SF12">
    <property type="entry name" value="HTH-TYPE DNA-BINDING TRANSCRIPTIONAL ACTIVATOR EUTR"/>
    <property type="match status" value="1"/>
</dbReference>
<name>A0A0A0BK37_9GAMM</name>
<evidence type="ECO:0000256" key="3">
    <source>
        <dbReference type="ARBA" id="ARBA00023163"/>
    </source>
</evidence>
<keyword evidence="1" id="KW-0805">Transcription regulation</keyword>
<dbReference type="AlphaFoldDB" id="A0A0A0BK37"/>
<dbReference type="InterPro" id="IPR018060">
    <property type="entry name" value="HTH_AraC"/>
</dbReference>
<dbReference type="SMART" id="SM00342">
    <property type="entry name" value="HTH_ARAC"/>
    <property type="match status" value="1"/>
</dbReference>
<dbReference type="GO" id="GO:0043565">
    <property type="term" value="F:sequence-specific DNA binding"/>
    <property type="evidence" value="ECO:0007669"/>
    <property type="project" value="InterPro"/>
</dbReference>
<gene>
    <name evidence="5" type="ORF">LP43_1080</name>
</gene>
<keyword evidence="3" id="KW-0804">Transcription</keyword>
<protein>
    <submittedName>
        <fullName evidence="5">Putative transcriptional regulator</fullName>
    </submittedName>
</protein>
<dbReference type="Proteomes" id="UP000029999">
    <property type="component" value="Unassembled WGS sequence"/>
</dbReference>
<evidence type="ECO:0000256" key="1">
    <source>
        <dbReference type="ARBA" id="ARBA00023015"/>
    </source>
</evidence>
<dbReference type="PANTHER" id="PTHR46796">
    <property type="entry name" value="HTH-TYPE TRANSCRIPTIONAL ACTIVATOR RHAS-RELATED"/>
    <property type="match status" value="1"/>
</dbReference>
<organism evidence="5 6">
    <name type="scientific">Methylophaga thiooxydans</name>
    <dbReference type="NCBI Taxonomy" id="392484"/>
    <lineage>
        <taxon>Bacteria</taxon>
        <taxon>Pseudomonadati</taxon>
        <taxon>Pseudomonadota</taxon>
        <taxon>Gammaproteobacteria</taxon>
        <taxon>Thiotrichales</taxon>
        <taxon>Piscirickettsiaceae</taxon>
        <taxon>Methylophaga</taxon>
    </lineage>
</organism>
<reference evidence="5 6" key="1">
    <citation type="submission" date="2014-09" db="EMBL/GenBank/DDBJ databases">
        <authorList>
            <person name="Grob C."/>
            <person name="Taubert M."/>
            <person name="Howat A.M."/>
            <person name="Burns O.J."/>
            <person name="Dixon J.L."/>
            <person name="Chen Y."/>
            <person name="Murrell J.C."/>
        </authorList>
    </citation>
    <scope>NUCLEOTIDE SEQUENCE [LARGE SCALE GENOMIC DNA]</scope>
    <source>
        <strain evidence="5">L4</strain>
    </source>
</reference>
<proteinExistence type="predicted"/>
<evidence type="ECO:0000256" key="2">
    <source>
        <dbReference type="ARBA" id="ARBA00023125"/>
    </source>
</evidence>
<dbReference type="InterPro" id="IPR050204">
    <property type="entry name" value="AraC_XylS_family_regulators"/>
</dbReference>
<evidence type="ECO:0000313" key="5">
    <source>
        <dbReference type="EMBL" id="KGM07469.1"/>
    </source>
</evidence>